<reference evidence="2 3" key="1">
    <citation type="submission" date="2014-04" db="EMBL/GenBank/DDBJ databases">
        <title>Evolutionary Origins and Diversification of the Mycorrhizal Mutualists.</title>
        <authorList>
            <consortium name="DOE Joint Genome Institute"/>
            <consortium name="Mycorrhizal Genomics Consortium"/>
            <person name="Kohler A."/>
            <person name="Kuo A."/>
            <person name="Nagy L.G."/>
            <person name="Floudas D."/>
            <person name="Copeland A."/>
            <person name="Barry K.W."/>
            <person name="Cichocki N."/>
            <person name="Veneault-Fourrey C."/>
            <person name="LaButti K."/>
            <person name="Lindquist E.A."/>
            <person name="Lipzen A."/>
            <person name="Lundell T."/>
            <person name="Morin E."/>
            <person name="Murat C."/>
            <person name="Riley R."/>
            <person name="Ohm R."/>
            <person name="Sun H."/>
            <person name="Tunlid A."/>
            <person name="Henrissat B."/>
            <person name="Grigoriev I.V."/>
            <person name="Hibbett D.S."/>
            <person name="Martin F."/>
        </authorList>
    </citation>
    <scope>NUCLEOTIDE SEQUENCE [LARGE SCALE GENOMIC DNA]</scope>
    <source>
        <strain evidence="2 3">FD-317 M1</strain>
    </source>
</reference>
<protein>
    <submittedName>
        <fullName evidence="2">Uncharacterized protein</fullName>
    </submittedName>
</protein>
<evidence type="ECO:0000256" key="1">
    <source>
        <dbReference type="SAM" id="MobiDB-lite"/>
    </source>
</evidence>
<dbReference type="AlphaFoldDB" id="A0A0D0BX65"/>
<evidence type="ECO:0000313" key="2">
    <source>
        <dbReference type="EMBL" id="KIK60276.1"/>
    </source>
</evidence>
<feature type="compositionally biased region" description="Low complexity" evidence="1">
    <location>
        <begin position="283"/>
        <end position="297"/>
    </location>
</feature>
<sequence>MAIPPMKKSNACNINKAEEYQKEVQKAVDSKTSMTIIVLIDWKEIDSKLKSNKWHKNYGAYMFNVFMFNLEEHEIAQYCSMLEKKHENPYDSSYSFIDPDTGIKITLSSLMMKQWARAMYDEQATLTTPPNDDHFKAENCLPSIQPFACTAPILHGSWSFMNSIADSISVPSPSTDQTSDIGHLANILALVVSTAFHIEKSPPSEASAPPNILMSPNKLGITNATSYLYEFEQKRYGPDILDAVSDKDLMDIGVKPGDVICLKHNAPLWFNGPDAKHACIQPSQAASSTPSSSSKVVKNAKNLI</sequence>
<feature type="region of interest" description="Disordered" evidence="1">
    <location>
        <begin position="283"/>
        <end position="304"/>
    </location>
</feature>
<proteinExistence type="predicted"/>
<organism evidence="2 3">
    <name type="scientific">Collybiopsis luxurians FD-317 M1</name>
    <dbReference type="NCBI Taxonomy" id="944289"/>
    <lineage>
        <taxon>Eukaryota</taxon>
        <taxon>Fungi</taxon>
        <taxon>Dikarya</taxon>
        <taxon>Basidiomycota</taxon>
        <taxon>Agaricomycotina</taxon>
        <taxon>Agaricomycetes</taxon>
        <taxon>Agaricomycetidae</taxon>
        <taxon>Agaricales</taxon>
        <taxon>Marasmiineae</taxon>
        <taxon>Omphalotaceae</taxon>
        <taxon>Collybiopsis</taxon>
        <taxon>Collybiopsis luxurians</taxon>
    </lineage>
</organism>
<dbReference type="OrthoDB" id="3259884at2759"/>
<dbReference type="HOGENOM" id="CLU_033557_1_0_1"/>
<name>A0A0D0BX65_9AGAR</name>
<gene>
    <name evidence="2" type="ORF">GYMLUDRAFT_59437</name>
</gene>
<evidence type="ECO:0000313" key="3">
    <source>
        <dbReference type="Proteomes" id="UP000053593"/>
    </source>
</evidence>
<dbReference type="Proteomes" id="UP000053593">
    <property type="component" value="Unassembled WGS sequence"/>
</dbReference>
<accession>A0A0D0BX65</accession>
<keyword evidence="3" id="KW-1185">Reference proteome</keyword>
<dbReference type="EMBL" id="KN834775">
    <property type="protein sequence ID" value="KIK60276.1"/>
    <property type="molecule type" value="Genomic_DNA"/>
</dbReference>